<dbReference type="Proteomes" id="UP001203945">
    <property type="component" value="Unassembled WGS sequence"/>
</dbReference>
<protein>
    <recommendedName>
        <fullName evidence="9">Membrane fusion protein (MFP) family protein</fullName>
    </recommendedName>
</protein>
<comment type="similarity">
    <text evidence="2 9">Belongs to the membrane fusion protein (MFP) (TC 8.A.1) family.</text>
</comment>
<dbReference type="InterPro" id="IPR050739">
    <property type="entry name" value="MFP"/>
</dbReference>
<dbReference type="SUPFAM" id="SSF111369">
    <property type="entry name" value="HlyD-like secretion proteins"/>
    <property type="match status" value="1"/>
</dbReference>
<feature type="domain" description="AprE-like beta-barrel" evidence="12">
    <location>
        <begin position="330"/>
        <end position="418"/>
    </location>
</feature>
<keyword evidence="14" id="KW-1185">Reference proteome</keyword>
<feature type="coiled-coil region" evidence="10">
    <location>
        <begin position="158"/>
        <end position="192"/>
    </location>
</feature>
<dbReference type="Pfam" id="PF25994">
    <property type="entry name" value="HH_AprE"/>
    <property type="match status" value="1"/>
</dbReference>
<evidence type="ECO:0000256" key="1">
    <source>
        <dbReference type="ARBA" id="ARBA00004377"/>
    </source>
</evidence>
<gene>
    <name evidence="13" type="ORF">MLD63_05640</name>
</gene>
<proteinExistence type="inferred from homology"/>
<accession>A0ABT1MNN9</accession>
<comment type="caution">
    <text evidence="13">The sequence shown here is derived from an EMBL/GenBank/DDBJ whole genome shotgun (WGS) entry which is preliminary data.</text>
</comment>
<comment type="subcellular location">
    <subcellularLocation>
        <location evidence="1 9">Cell inner membrane</location>
        <topology evidence="1 9">Single-pass membrane protein</topology>
    </subcellularLocation>
</comment>
<feature type="coiled-coil region" evidence="10">
    <location>
        <begin position="217"/>
        <end position="287"/>
    </location>
</feature>
<dbReference type="Gene3D" id="2.40.50.100">
    <property type="match status" value="1"/>
</dbReference>
<evidence type="ECO:0000313" key="14">
    <source>
        <dbReference type="Proteomes" id="UP001203945"/>
    </source>
</evidence>
<organism evidence="13 14">
    <name type="scientific">Paracoccus albicereus</name>
    <dbReference type="NCBI Taxonomy" id="2922394"/>
    <lineage>
        <taxon>Bacteria</taxon>
        <taxon>Pseudomonadati</taxon>
        <taxon>Pseudomonadota</taxon>
        <taxon>Alphaproteobacteria</taxon>
        <taxon>Rhodobacterales</taxon>
        <taxon>Paracoccaceae</taxon>
        <taxon>Paracoccus</taxon>
    </lineage>
</organism>
<feature type="domain" description="AprE-like long alpha-helical hairpin" evidence="11">
    <location>
        <begin position="99"/>
        <end position="287"/>
    </location>
</feature>
<feature type="transmembrane region" description="Helical" evidence="9">
    <location>
        <begin position="24"/>
        <end position="54"/>
    </location>
</feature>
<evidence type="ECO:0000256" key="9">
    <source>
        <dbReference type="RuleBase" id="RU365093"/>
    </source>
</evidence>
<evidence type="ECO:0000256" key="7">
    <source>
        <dbReference type="ARBA" id="ARBA00022989"/>
    </source>
</evidence>
<dbReference type="PANTHER" id="PTHR30386">
    <property type="entry name" value="MEMBRANE FUSION SUBUNIT OF EMRAB-TOLC MULTIDRUG EFFLUX PUMP"/>
    <property type="match status" value="1"/>
</dbReference>
<evidence type="ECO:0000256" key="3">
    <source>
        <dbReference type="ARBA" id="ARBA00022448"/>
    </source>
</evidence>
<dbReference type="InterPro" id="IPR010129">
    <property type="entry name" value="T1SS_HlyD"/>
</dbReference>
<keyword evidence="3 9" id="KW-0813">Transport</keyword>
<evidence type="ECO:0000313" key="13">
    <source>
        <dbReference type="EMBL" id="MCQ0969907.1"/>
    </source>
</evidence>
<evidence type="ECO:0000256" key="10">
    <source>
        <dbReference type="SAM" id="Coils"/>
    </source>
</evidence>
<dbReference type="EMBL" id="JAKZEU010000002">
    <property type="protein sequence ID" value="MCQ0969907.1"/>
    <property type="molecule type" value="Genomic_DNA"/>
</dbReference>
<evidence type="ECO:0000256" key="8">
    <source>
        <dbReference type="ARBA" id="ARBA00023136"/>
    </source>
</evidence>
<keyword evidence="5 9" id="KW-0997">Cell inner membrane</keyword>
<dbReference type="PANTHER" id="PTHR30386:SF17">
    <property type="entry name" value="ALKALINE PROTEASE SECRETION PROTEIN APRE"/>
    <property type="match status" value="1"/>
</dbReference>
<dbReference type="InterPro" id="IPR058982">
    <property type="entry name" value="Beta-barrel_AprE"/>
</dbReference>
<evidence type="ECO:0000256" key="4">
    <source>
        <dbReference type="ARBA" id="ARBA00022475"/>
    </source>
</evidence>
<sequence length="441" mass="48048">MAFASTAETATARGHDFDRFGGRILAGLVLAVGLLGGIGGWAFTAMLTGAVIAVGTVKVDQNLKEVQHRDGGIIAEIAVEEGEEVSAGQVLFRLDDAQSRSELSILSAQLADAKALRARLIADRDGGVEIDFPARLSLDETSHRDLIEAEARLHAGNIANRENQRQQLVLGIEQVEKEIVALEVQRTALTDELDLVEGSHARLIDLLGKGLVEAPRIEEIERERVQLRGRLGELDANIARSASRIGEIRMRILSIDEVARTEAQRELVVVESRIQELIDRIAAVEDRLGRTDIRAPIAGQIHEISVFTEGGVITPAEVLATIVPAGAQLRTEIQLPTASIDQVFVGQEARVRFSSFNHRTTPEVLGRITYVSPATVTGRADGQPHYIGHVELLPGEADRLGDLVLLPGMQAEVYLTTQEQSAAAYFARPLIDQFERAFREE</sequence>
<keyword evidence="6 9" id="KW-0812">Transmembrane</keyword>
<evidence type="ECO:0000256" key="5">
    <source>
        <dbReference type="ARBA" id="ARBA00022519"/>
    </source>
</evidence>
<evidence type="ECO:0000259" key="11">
    <source>
        <dbReference type="Pfam" id="PF25994"/>
    </source>
</evidence>
<dbReference type="Gene3D" id="2.40.30.170">
    <property type="match status" value="1"/>
</dbReference>
<reference evidence="13 14" key="1">
    <citation type="submission" date="2022-03" db="EMBL/GenBank/DDBJ databases">
        <authorList>
            <person name="He Y."/>
        </authorList>
    </citation>
    <scope>NUCLEOTIDE SEQUENCE [LARGE SCALE GENOMIC DNA]</scope>
    <source>
        <strain evidence="13 14">TK19116</strain>
    </source>
</reference>
<keyword evidence="4 9" id="KW-1003">Cell membrane</keyword>
<evidence type="ECO:0000256" key="6">
    <source>
        <dbReference type="ARBA" id="ARBA00022692"/>
    </source>
</evidence>
<dbReference type="Pfam" id="PF26002">
    <property type="entry name" value="Beta-barrel_AprE"/>
    <property type="match status" value="1"/>
</dbReference>
<keyword evidence="7 9" id="KW-1133">Transmembrane helix</keyword>
<evidence type="ECO:0000259" key="12">
    <source>
        <dbReference type="Pfam" id="PF26002"/>
    </source>
</evidence>
<evidence type="ECO:0000256" key="2">
    <source>
        <dbReference type="ARBA" id="ARBA00009477"/>
    </source>
</evidence>
<dbReference type="RefSeq" id="WP_255328916.1">
    <property type="nucleotide sequence ID" value="NZ_JAKZEU010000002.1"/>
</dbReference>
<keyword evidence="10" id="KW-0175">Coiled coil</keyword>
<dbReference type="PRINTS" id="PR01490">
    <property type="entry name" value="RTXTOXIND"/>
</dbReference>
<dbReference type="InterPro" id="IPR058781">
    <property type="entry name" value="HH_AprE-like"/>
</dbReference>
<keyword evidence="8 9" id="KW-0472">Membrane</keyword>
<dbReference type="NCBIfam" id="TIGR01843">
    <property type="entry name" value="type_I_hlyD"/>
    <property type="match status" value="1"/>
</dbReference>
<name>A0ABT1MNN9_9RHOB</name>